<feature type="binding site" description="axial binding residue" evidence="20">
    <location>
        <position position="183"/>
    </location>
    <ligand>
        <name>heme c</name>
        <dbReference type="ChEBI" id="CHEBI:61717"/>
        <label>2</label>
    </ligand>
    <ligandPart>
        <name>Fe</name>
        <dbReference type="ChEBI" id="CHEBI:18248"/>
    </ligandPart>
</feature>
<evidence type="ECO:0000256" key="7">
    <source>
        <dbReference type="ARBA" id="ARBA00022617"/>
    </source>
</evidence>
<comment type="caution">
    <text evidence="24">The sequence shown here is derived from an EMBL/GenBank/DDBJ whole genome shotgun (WGS) entry which is preliminary data.</text>
</comment>
<name>A0A4R8ISC3_9GAMM</name>
<comment type="cofactor">
    <cofactor evidence="19 21">
        <name>heme c</name>
        <dbReference type="ChEBI" id="CHEBI:61717"/>
    </cofactor>
    <text evidence="19 21">Binds 2 heme C groups per subunit.</text>
</comment>
<dbReference type="GO" id="GO:0006119">
    <property type="term" value="P:oxidative phosphorylation"/>
    <property type="evidence" value="ECO:0007669"/>
    <property type="project" value="UniProtKB-UniPathway"/>
</dbReference>
<keyword evidence="14 22" id="KW-1133">Transmembrane helix</keyword>
<accession>A0A4R8ISC3</accession>
<comment type="subcellular location">
    <subcellularLocation>
        <location evidence="1 19">Cell inner membrane</location>
    </subcellularLocation>
</comment>
<evidence type="ECO:0000256" key="18">
    <source>
        <dbReference type="ARBA" id="ARBA00023136"/>
    </source>
</evidence>
<dbReference type="GO" id="GO:0005886">
    <property type="term" value="C:plasma membrane"/>
    <property type="evidence" value="ECO:0007669"/>
    <property type="project" value="UniProtKB-SubCell"/>
</dbReference>
<evidence type="ECO:0000256" key="19">
    <source>
        <dbReference type="PIRNR" id="PIRNR000006"/>
    </source>
</evidence>
<evidence type="ECO:0000256" key="22">
    <source>
        <dbReference type="SAM" id="Phobius"/>
    </source>
</evidence>
<evidence type="ECO:0000256" key="17">
    <source>
        <dbReference type="ARBA" id="ARBA00023065"/>
    </source>
</evidence>
<evidence type="ECO:0000256" key="10">
    <source>
        <dbReference type="ARBA" id="ARBA00022723"/>
    </source>
</evidence>
<keyword evidence="8 19" id="KW-0679">Respiratory chain</keyword>
<evidence type="ECO:0000256" key="8">
    <source>
        <dbReference type="ARBA" id="ARBA00022660"/>
    </source>
</evidence>
<keyword evidence="16 19" id="KW-0408">Iron</keyword>
<dbReference type="Pfam" id="PF14715">
    <property type="entry name" value="FixP_N"/>
    <property type="match status" value="1"/>
</dbReference>
<keyword evidence="9 22" id="KW-0812">Transmembrane</keyword>
<keyword evidence="17 19" id="KW-0406">Ion transport</keyword>
<evidence type="ECO:0000256" key="6">
    <source>
        <dbReference type="ARBA" id="ARBA00022519"/>
    </source>
</evidence>
<evidence type="ECO:0000313" key="25">
    <source>
        <dbReference type="Proteomes" id="UP000294914"/>
    </source>
</evidence>
<feature type="transmembrane region" description="Helical" evidence="22">
    <location>
        <begin position="59"/>
        <end position="78"/>
    </location>
</feature>
<comment type="function">
    <text evidence="19">C-type cytochrome. Part of the cbb3-type cytochrome c oxidase complex.</text>
</comment>
<dbReference type="OrthoDB" id="9811281at2"/>
<dbReference type="PIRSF" id="PIRSF000006">
    <property type="entry name" value="Cbb3-Cox_fixP"/>
    <property type="match status" value="1"/>
</dbReference>
<dbReference type="Proteomes" id="UP000294914">
    <property type="component" value="Unassembled WGS sequence"/>
</dbReference>
<reference evidence="24 25" key="1">
    <citation type="submission" date="2019-03" db="EMBL/GenBank/DDBJ databases">
        <title>Genomic Encyclopedia of Type Strains, Phase IV (KMG-IV): sequencing the most valuable type-strain genomes for metagenomic binning, comparative biology and taxonomic classification.</title>
        <authorList>
            <person name="Goeker M."/>
        </authorList>
    </citation>
    <scope>NUCLEOTIDE SEQUENCE [LARGE SCALE GENOMIC DNA]</scope>
    <source>
        <strain evidence="24 25">DSM 16326</strain>
    </source>
</reference>
<feature type="binding site" description="covalent" evidence="21">
    <location>
        <position position="225"/>
    </location>
    <ligand>
        <name>heme c</name>
        <dbReference type="ChEBI" id="CHEBI:61717"/>
        <label>2</label>
    </ligand>
</feature>
<keyword evidence="13 19" id="KW-0249">Electron transport</keyword>
<keyword evidence="12 19" id="KW-0375">Hydrogen ion transport</keyword>
<evidence type="ECO:0000256" key="4">
    <source>
        <dbReference type="ARBA" id="ARBA00022448"/>
    </source>
</evidence>
<protein>
    <recommendedName>
        <fullName evidence="19">Cbb3-type cytochrome c oxidase subunit</fullName>
    </recommendedName>
</protein>
<evidence type="ECO:0000256" key="13">
    <source>
        <dbReference type="ARBA" id="ARBA00022982"/>
    </source>
</evidence>
<dbReference type="SUPFAM" id="SSF46626">
    <property type="entry name" value="Cytochrome c"/>
    <property type="match status" value="2"/>
</dbReference>
<dbReference type="PANTHER" id="PTHR33751:SF1">
    <property type="entry name" value="CBB3-TYPE CYTOCHROME C OXIDASE SUBUNIT FIXP"/>
    <property type="match status" value="1"/>
</dbReference>
<dbReference type="InterPro" id="IPR050597">
    <property type="entry name" value="Cytochrome_c_Oxidase_Subunit"/>
</dbReference>
<dbReference type="PROSITE" id="PS51007">
    <property type="entry name" value="CYTC"/>
    <property type="match status" value="2"/>
</dbReference>
<dbReference type="Gene3D" id="1.10.760.10">
    <property type="entry name" value="Cytochrome c-like domain"/>
    <property type="match status" value="2"/>
</dbReference>
<evidence type="ECO:0000313" key="24">
    <source>
        <dbReference type="EMBL" id="TDY03941.1"/>
    </source>
</evidence>
<evidence type="ECO:0000256" key="20">
    <source>
        <dbReference type="PIRSR" id="PIRSR000006-1"/>
    </source>
</evidence>
<dbReference type="InterPro" id="IPR032858">
    <property type="entry name" value="CcoP_N"/>
</dbReference>
<feature type="binding site" description="covalent" evidence="21">
    <location>
        <position position="140"/>
    </location>
    <ligand>
        <name>heme c</name>
        <dbReference type="ChEBI" id="CHEBI:61717"/>
        <label>1</label>
    </ligand>
</feature>
<evidence type="ECO:0000256" key="11">
    <source>
        <dbReference type="ARBA" id="ARBA00022737"/>
    </source>
</evidence>
<dbReference type="GO" id="GO:0020037">
    <property type="term" value="F:heme binding"/>
    <property type="evidence" value="ECO:0007669"/>
    <property type="project" value="InterPro"/>
</dbReference>
<feature type="binding site" description="axial binding residue" evidence="20">
    <location>
        <position position="270"/>
    </location>
    <ligand>
        <name>heme c</name>
        <dbReference type="ChEBI" id="CHEBI:61717"/>
        <label>1</label>
    </ligand>
    <ligandPart>
        <name>Fe</name>
        <dbReference type="ChEBI" id="CHEBI:18248"/>
    </ligandPart>
</feature>
<evidence type="ECO:0000256" key="14">
    <source>
        <dbReference type="ARBA" id="ARBA00022989"/>
    </source>
</evidence>
<comment type="pathway">
    <text evidence="2 19">Energy metabolism; oxidative phosphorylation.</text>
</comment>
<evidence type="ECO:0000256" key="3">
    <source>
        <dbReference type="ARBA" id="ARBA00006113"/>
    </source>
</evidence>
<dbReference type="InterPro" id="IPR036909">
    <property type="entry name" value="Cyt_c-like_dom_sf"/>
</dbReference>
<evidence type="ECO:0000256" key="16">
    <source>
        <dbReference type="ARBA" id="ARBA00023004"/>
    </source>
</evidence>
<feature type="binding site" description="covalent" evidence="21">
    <location>
        <position position="143"/>
    </location>
    <ligand>
        <name>heme c</name>
        <dbReference type="ChEBI" id="CHEBI:61717"/>
        <label>1</label>
    </ligand>
</feature>
<evidence type="ECO:0000256" key="21">
    <source>
        <dbReference type="PIRSR" id="PIRSR000006-2"/>
    </source>
</evidence>
<evidence type="ECO:0000256" key="15">
    <source>
        <dbReference type="ARBA" id="ARBA00023002"/>
    </source>
</evidence>
<dbReference type="PANTHER" id="PTHR33751">
    <property type="entry name" value="CBB3-TYPE CYTOCHROME C OXIDASE SUBUNIT FIXP"/>
    <property type="match status" value="1"/>
</dbReference>
<feature type="transmembrane region" description="Helical" evidence="22">
    <location>
        <begin position="7"/>
        <end position="24"/>
    </location>
</feature>
<evidence type="ECO:0000256" key="2">
    <source>
        <dbReference type="ARBA" id="ARBA00004673"/>
    </source>
</evidence>
<keyword evidence="15 19" id="KW-0560">Oxidoreductase</keyword>
<dbReference type="InterPro" id="IPR009056">
    <property type="entry name" value="Cyt_c-like_dom"/>
</dbReference>
<comment type="subunit">
    <text evidence="19">Component of the cbb3-type cytochrome c oxidase.</text>
</comment>
<dbReference type="GO" id="GO:0009055">
    <property type="term" value="F:electron transfer activity"/>
    <property type="evidence" value="ECO:0007669"/>
    <property type="project" value="InterPro"/>
</dbReference>
<keyword evidence="7 19" id="KW-0349">Heme</keyword>
<dbReference type="GO" id="GO:0016491">
    <property type="term" value="F:oxidoreductase activity"/>
    <property type="evidence" value="ECO:0007669"/>
    <property type="project" value="UniProtKB-KW"/>
</dbReference>
<dbReference type="RefSeq" id="WP_134080507.1">
    <property type="nucleotide sequence ID" value="NZ_SOQX01000001.1"/>
</dbReference>
<dbReference type="UniPathway" id="UPA00705"/>
<gene>
    <name evidence="24" type="ORF">EDC23_0312</name>
</gene>
<feature type="binding site" description="covalent" evidence="21">
    <location>
        <position position="228"/>
    </location>
    <ligand>
        <name>heme c</name>
        <dbReference type="ChEBI" id="CHEBI:61717"/>
        <label>2</label>
    </ligand>
</feature>
<keyword evidence="5 19" id="KW-1003">Cell membrane</keyword>
<evidence type="ECO:0000256" key="12">
    <source>
        <dbReference type="ARBA" id="ARBA00022781"/>
    </source>
</evidence>
<dbReference type="Gene3D" id="6.10.280.130">
    <property type="match status" value="1"/>
</dbReference>
<sequence length="294" mass="32667">MSTFWSWFVAVISIGMILACYWLIKWTTRRRSGEAAEGDVTGHTWDGNLEEYNNPLPNWWLWLFYITIIFALIYLVLYPGLGNFKGVLNWTSTGQYEQEMEVAQQEYGPIFAGYAETEIPALAQDNEAMASGRRLFLTYCATCHGSDAGGARGFPSLKDDDWLWGEHPQAIKTSILDGRTGVMPAQGHLGEEAIDNVTAYVMSLSGREADEEKIRAGQQVFKQNCAVCHGSDGTGQSTMGAPNLTDNIWLYGGSPGVIRQTIREGRQGEMPAHREFLGEDKAHLLAAYVYSLSD</sequence>
<proteinExistence type="inferred from homology"/>
<dbReference type="EMBL" id="SOQX01000001">
    <property type="protein sequence ID" value="TDY03941.1"/>
    <property type="molecule type" value="Genomic_DNA"/>
</dbReference>
<dbReference type="Pfam" id="PF13442">
    <property type="entry name" value="Cytochrome_CBB3"/>
    <property type="match status" value="2"/>
</dbReference>
<dbReference type="InterPro" id="IPR038414">
    <property type="entry name" value="CcoP_N_sf"/>
</dbReference>
<evidence type="ECO:0000256" key="1">
    <source>
        <dbReference type="ARBA" id="ARBA00004533"/>
    </source>
</evidence>
<dbReference type="GO" id="GO:1902600">
    <property type="term" value="P:proton transmembrane transport"/>
    <property type="evidence" value="ECO:0007669"/>
    <property type="project" value="UniProtKB-KW"/>
</dbReference>
<keyword evidence="11" id="KW-0677">Repeat</keyword>
<evidence type="ECO:0000256" key="5">
    <source>
        <dbReference type="ARBA" id="ARBA00022475"/>
    </source>
</evidence>
<feature type="binding site" description="axial binding residue" evidence="20">
    <location>
        <position position="229"/>
    </location>
    <ligand>
        <name>heme c</name>
        <dbReference type="ChEBI" id="CHEBI:61717"/>
        <label>2</label>
    </ligand>
    <ligandPart>
        <name>Fe</name>
        <dbReference type="ChEBI" id="CHEBI:18248"/>
    </ligandPart>
</feature>
<evidence type="ECO:0000259" key="23">
    <source>
        <dbReference type="PROSITE" id="PS51007"/>
    </source>
</evidence>
<comment type="similarity">
    <text evidence="3 19">Belongs to the CcoP / FixP family.</text>
</comment>
<keyword evidence="6 19" id="KW-0997">Cell inner membrane</keyword>
<feature type="domain" description="Cytochrome c" evidence="23">
    <location>
        <begin position="127"/>
        <end position="205"/>
    </location>
</feature>
<keyword evidence="18 19" id="KW-0472">Membrane</keyword>
<dbReference type="GO" id="GO:0046872">
    <property type="term" value="F:metal ion binding"/>
    <property type="evidence" value="ECO:0007669"/>
    <property type="project" value="UniProtKB-KW"/>
</dbReference>
<dbReference type="NCBIfam" id="TIGR00782">
    <property type="entry name" value="ccoP"/>
    <property type="match status" value="1"/>
</dbReference>
<keyword evidence="25" id="KW-1185">Reference proteome</keyword>
<feature type="binding site" description="axial binding residue" evidence="20">
    <location>
        <position position="144"/>
    </location>
    <ligand>
        <name>heme c</name>
        <dbReference type="ChEBI" id="CHEBI:61717"/>
        <label>1</label>
    </ligand>
    <ligandPart>
        <name>Fe</name>
        <dbReference type="ChEBI" id="CHEBI:18248"/>
    </ligandPart>
</feature>
<keyword evidence="10 19" id="KW-0479">Metal-binding</keyword>
<evidence type="ECO:0000256" key="9">
    <source>
        <dbReference type="ARBA" id="ARBA00022692"/>
    </source>
</evidence>
<organism evidence="24 25">
    <name type="scientific">Thiohalophilus thiocyanatoxydans</name>
    <dbReference type="NCBI Taxonomy" id="381308"/>
    <lineage>
        <taxon>Bacteria</taxon>
        <taxon>Pseudomonadati</taxon>
        <taxon>Pseudomonadota</taxon>
        <taxon>Gammaproteobacteria</taxon>
        <taxon>Thiohalomonadales</taxon>
        <taxon>Thiohalophilaceae</taxon>
        <taxon>Thiohalophilus</taxon>
    </lineage>
</organism>
<keyword evidence="4 19" id="KW-0813">Transport</keyword>
<dbReference type="AlphaFoldDB" id="A0A4R8ISC3"/>
<dbReference type="InterPro" id="IPR004678">
    <property type="entry name" value="Cyt_c_oxidase_cbb3_su3"/>
</dbReference>
<feature type="domain" description="Cytochrome c" evidence="23">
    <location>
        <begin position="212"/>
        <end position="293"/>
    </location>
</feature>